<protein>
    <recommendedName>
        <fullName evidence="3">Glycoside hydrolase family 19 catalytic domain-containing protein</fullName>
    </recommendedName>
</protein>
<dbReference type="AlphaFoldDB" id="A0A9D2KC71"/>
<gene>
    <name evidence="1" type="ORF">H9804_07835</name>
</gene>
<dbReference type="Proteomes" id="UP000824176">
    <property type="component" value="Unassembled WGS sequence"/>
</dbReference>
<accession>A0A9D2KC71</accession>
<name>A0A9D2KC71_9BACT</name>
<reference evidence="1" key="1">
    <citation type="journal article" date="2021" name="PeerJ">
        <title>Extensive microbial diversity within the chicken gut microbiome revealed by metagenomics and culture.</title>
        <authorList>
            <person name="Gilroy R."/>
            <person name="Ravi A."/>
            <person name="Getino M."/>
            <person name="Pursley I."/>
            <person name="Horton D.L."/>
            <person name="Alikhan N.F."/>
            <person name="Baker D."/>
            <person name="Gharbi K."/>
            <person name="Hall N."/>
            <person name="Watson M."/>
            <person name="Adriaenssens E.M."/>
            <person name="Foster-Nyarko E."/>
            <person name="Jarju S."/>
            <person name="Secka A."/>
            <person name="Antonio M."/>
            <person name="Oren A."/>
            <person name="Chaudhuri R.R."/>
            <person name="La Ragione R."/>
            <person name="Hildebrand F."/>
            <person name="Pallen M.J."/>
        </authorList>
    </citation>
    <scope>NUCLEOTIDE SEQUENCE</scope>
    <source>
        <strain evidence="1">ChiW4-1371</strain>
    </source>
</reference>
<reference evidence="1" key="2">
    <citation type="submission" date="2021-04" db="EMBL/GenBank/DDBJ databases">
        <authorList>
            <person name="Gilroy R."/>
        </authorList>
    </citation>
    <scope>NUCLEOTIDE SEQUENCE</scope>
    <source>
        <strain evidence="1">ChiW4-1371</strain>
    </source>
</reference>
<dbReference type="InterPro" id="IPR023346">
    <property type="entry name" value="Lysozyme-like_dom_sf"/>
</dbReference>
<evidence type="ECO:0000313" key="1">
    <source>
        <dbReference type="EMBL" id="HIZ89841.1"/>
    </source>
</evidence>
<dbReference type="InterPro" id="IPR052354">
    <property type="entry name" value="Cell_Wall_Dynamics_Protein"/>
</dbReference>
<evidence type="ECO:0000313" key="2">
    <source>
        <dbReference type="Proteomes" id="UP000824176"/>
    </source>
</evidence>
<organism evidence="1 2">
    <name type="scientific">Candidatus Mucispirillum faecigallinarum</name>
    <dbReference type="NCBI Taxonomy" id="2838699"/>
    <lineage>
        <taxon>Bacteria</taxon>
        <taxon>Pseudomonadati</taxon>
        <taxon>Deferribacterota</taxon>
        <taxon>Deferribacteres</taxon>
        <taxon>Deferribacterales</taxon>
        <taxon>Mucispirillaceae</taxon>
        <taxon>Mucispirillum</taxon>
    </lineage>
</organism>
<dbReference type="EMBL" id="DXAQ01000121">
    <property type="protein sequence ID" value="HIZ89841.1"/>
    <property type="molecule type" value="Genomic_DNA"/>
</dbReference>
<proteinExistence type="predicted"/>
<comment type="caution">
    <text evidence="1">The sequence shown here is derived from an EMBL/GenBank/DDBJ whole genome shotgun (WGS) entry which is preliminary data.</text>
</comment>
<dbReference type="Gene3D" id="1.10.530.10">
    <property type="match status" value="1"/>
</dbReference>
<dbReference type="PANTHER" id="PTHR34408">
    <property type="entry name" value="FAMILY PROTEIN, PUTATIVE-RELATED"/>
    <property type="match status" value="1"/>
</dbReference>
<dbReference type="SUPFAM" id="SSF53955">
    <property type="entry name" value="Lysozyme-like"/>
    <property type="match status" value="1"/>
</dbReference>
<evidence type="ECO:0008006" key="3">
    <source>
        <dbReference type="Google" id="ProtNLM"/>
    </source>
</evidence>
<sequence length="199" mass="22670">MKFNKEILMQITNQLNFDDLQPLFEKYEINTTNRAAGFLAQCSHESSGFKVLQENLNYSAAALLKVFPKYFTTMEEAEMYAGKPEKIANKVYANRMGNGSEESGDGYKYRGRGCIQLTGKDNYRKFAEISGLGLEETLTYCISPKGAVESALYYWKSRNINTYCDKDDIKGMTKAVNGGYNGLKDREKKYNEYKYILGD</sequence>
<dbReference type="PANTHER" id="PTHR34408:SF1">
    <property type="entry name" value="GLYCOSYL HYDROLASE FAMILY 19 DOMAIN-CONTAINING PROTEIN HI_1415"/>
    <property type="match status" value="1"/>
</dbReference>